<reference evidence="1" key="1">
    <citation type="submission" date="2014-11" db="EMBL/GenBank/DDBJ databases">
        <authorList>
            <person name="Amaro Gonzalez C."/>
        </authorList>
    </citation>
    <scope>NUCLEOTIDE SEQUENCE</scope>
</reference>
<name>A0A0E9S754_ANGAN</name>
<dbReference type="EMBL" id="GBXM01072082">
    <property type="protein sequence ID" value="JAH36495.1"/>
    <property type="molecule type" value="Transcribed_RNA"/>
</dbReference>
<evidence type="ECO:0000313" key="1">
    <source>
        <dbReference type="EMBL" id="JAH36495.1"/>
    </source>
</evidence>
<sequence length="41" mass="4871">MMWGQPAAPRSILDRTYRIHALKLLYCQGSKNNVTFLRKYE</sequence>
<protein>
    <submittedName>
        <fullName evidence="1">Uncharacterized protein</fullName>
    </submittedName>
</protein>
<organism evidence="1">
    <name type="scientific">Anguilla anguilla</name>
    <name type="common">European freshwater eel</name>
    <name type="synonym">Muraena anguilla</name>
    <dbReference type="NCBI Taxonomy" id="7936"/>
    <lineage>
        <taxon>Eukaryota</taxon>
        <taxon>Metazoa</taxon>
        <taxon>Chordata</taxon>
        <taxon>Craniata</taxon>
        <taxon>Vertebrata</taxon>
        <taxon>Euteleostomi</taxon>
        <taxon>Actinopterygii</taxon>
        <taxon>Neopterygii</taxon>
        <taxon>Teleostei</taxon>
        <taxon>Anguilliformes</taxon>
        <taxon>Anguillidae</taxon>
        <taxon>Anguilla</taxon>
    </lineage>
</organism>
<dbReference type="AlphaFoldDB" id="A0A0E9S754"/>
<proteinExistence type="predicted"/>
<reference evidence="1" key="2">
    <citation type="journal article" date="2015" name="Fish Shellfish Immunol.">
        <title>Early steps in the European eel (Anguilla anguilla)-Vibrio vulnificus interaction in the gills: Role of the RtxA13 toxin.</title>
        <authorList>
            <person name="Callol A."/>
            <person name="Pajuelo D."/>
            <person name="Ebbesson L."/>
            <person name="Teles M."/>
            <person name="MacKenzie S."/>
            <person name="Amaro C."/>
        </authorList>
    </citation>
    <scope>NUCLEOTIDE SEQUENCE</scope>
</reference>
<accession>A0A0E9S754</accession>